<evidence type="ECO:0000256" key="3">
    <source>
        <dbReference type="ARBA" id="ARBA00023315"/>
    </source>
</evidence>
<keyword evidence="3 4" id="KW-0012">Acyltransferase</keyword>
<dbReference type="InterPro" id="IPR042203">
    <property type="entry name" value="Leu/Phe-tRNA_Trfase_C"/>
</dbReference>
<dbReference type="Proteomes" id="UP001499988">
    <property type="component" value="Unassembled WGS sequence"/>
</dbReference>
<evidence type="ECO:0000313" key="6">
    <source>
        <dbReference type="Proteomes" id="UP001499988"/>
    </source>
</evidence>
<dbReference type="InterPro" id="IPR004616">
    <property type="entry name" value="Leu/Phe-tRNA_Trfase"/>
</dbReference>
<dbReference type="RefSeq" id="WP_345337554.1">
    <property type="nucleotide sequence ID" value="NZ_BAABJZ010000107.1"/>
</dbReference>
<gene>
    <name evidence="4 5" type="primary">aat</name>
    <name evidence="5" type="ORF">GCM10023333_42690</name>
</gene>
<dbReference type="InterPro" id="IPR016181">
    <property type="entry name" value="Acyl_CoA_acyltransferase"/>
</dbReference>
<dbReference type="Gene3D" id="3.30.70.3550">
    <property type="entry name" value="Leucyl/phenylalanyl-tRNA-protein transferase, N-terminal domain"/>
    <property type="match status" value="1"/>
</dbReference>
<dbReference type="Gene3D" id="3.40.630.70">
    <property type="entry name" value="Leucyl/phenylalanyl-tRNA-protein transferase, C-terminal domain"/>
    <property type="match status" value="1"/>
</dbReference>
<proteinExistence type="inferred from homology"/>
<dbReference type="PANTHER" id="PTHR30098">
    <property type="entry name" value="LEUCYL/PHENYLALANYL-TRNA--PROTEIN TRANSFERASE"/>
    <property type="match status" value="1"/>
</dbReference>
<dbReference type="HAMAP" id="MF_00688">
    <property type="entry name" value="Leu_Phe_trans"/>
    <property type="match status" value="1"/>
</dbReference>
<dbReference type="SUPFAM" id="SSF55729">
    <property type="entry name" value="Acyl-CoA N-acyltransferases (Nat)"/>
    <property type="match status" value="1"/>
</dbReference>
<comment type="caution">
    <text evidence="5">The sequence shown here is derived from an EMBL/GenBank/DDBJ whole genome shotgun (WGS) entry which is preliminary data.</text>
</comment>
<organism evidence="5 6">
    <name type="scientific">Ferrimonas pelagia</name>
    <dbReference type="NCBI Taxonomy" id="1177826"/>
    <lineage>
        <taxon>Bacteria</taxon>
        <taxon>Pseudomonadati</taxon>
        <taxon>Pseudomonadota</taxon>
        <taxon>Gammaproteobacteria</taxon>
        <taxon>Alteromonadales</taxon>
        <taxon>Ferrimonadaceae</taxon>
        <taxon>Ferrimonas</taxon>
    </lineage>
</organism>
<keyword evidence="6" id="KW-1185">Reference proteome</keyword>
<sequence>MLNAVQYLDHQDAAFPSPGQALEEPNGLLAIGGDLSPSRLLQAYRHGIFPWFNDGDPILWWSPDPRAVFAPDGITPSRSTRKRARRLGWHYTVNQAFEQVIAHCAGPRASDNSTWICPPMRQAYLNLHRLNLAHSIEVWEQNTLIGGLYGVSVGGVFCGESMFHIRTDASKAAFWALAIECQRLGVEMIDAQIINPHLLSLGAKSISRDTFLHQLAELRDKRVDWAHWQTEGRFDV</sequence>
<dbReference type="Pfam" id="PF03588">
    <property type="entry name" value="Leu_Phe_trans"/>
    <property type="match status" value="1"/>
</dbReference>
<protein>
    <recommendedName>
        <fullName evidence="4">Leucyl/phenylalanyl-tRNA--protein transferase</fullName>
        <ecNumber evidence="4">2.3.2.6</ecNumber>
    </recommendedName>
    <alternativeName>
        <fullName evidence="4">L/F-transferase</fullName>
    </alternativeName>
    <alternativeName>
        <fullName evidence="4">Leucyltransferase</fullName>
    </alternativeName>
    <alternativeName>
        <fullName evidence="4">Phenyalanyltransferase</fullName>
    </alternativeName>
</protein>
<comment type="catalytic activity">
    <reaction evidence="4">
        <text>L-phenylalanyl-tRNA(Phe) + an N-terminal L-alpha-aminoacyl-[protein] = an N-terminal L-phenylalanyl-L-alpha-aminoacyl-[protein] + tRNA(Phe)</text>
        <dbReference type="Rhea" id="RHEA:43632"/>
        <dbReference type="Rhea" id="RHEA-COMP:9668"/>
        <dbReference type="Rhea" id="RHEA-COMP:9699"/>
        <dbReference type="Rhea" id="RHEA-COMP:10636"/>
        <dbReference type="Rhea" id="RHEA-COMP:10637"/>
        <dbReference type="ChEBI" id="CHEBI:78442"/>
        <dbReference type="ChEBI" id="CHEBI:78531"/>
        <dbReference type="ChEBI" id="CHEBI:78597"/>
        <dbReference type="ChEBI" id="CHEBI:83561"/>
        <dbReference type="EC" id="2.3.2.6"/>
    </reaction>
</comment>
<evidence type="ECO:0000313" key="5">
    <source>
        <dbReference type="EMBL" id="GAA4903831.1"/>
    </source>
</evidence>
<dbReference type="PANTHER" id="PTHR30098:SF2">
    <property type="entry name" value="LEUCYL_PHENYLALANYL-TRNA--PROTEIN TRANSFERASE"/>
    <property type="match status" value="1"/>
</dbReference>
<comment type="function">
    <text evidence="4">Functions in the N-end rule pathway of protein degradation where it conjugates Leu, Phe and, less efficiently, Met from aminoacyl-tRNAs to the N-termini of proteins containing an N-terminal arginine or lysine.</text>
</comment>
<dbReference type="NCBIfam" id="TIGR00667">
    <property type="entry name" value="aat"/>
    <property type="match status" value="1"/>
</dbReference>
<dbReference type="EC" id="2.3.2.6" evidence="4"/>
<dbReference type="EMBL" id="BAABJZ010000107">
    <property type="protein sequence ID" value="GAA4903831.1"/>
    <property type="molecule type" value="Genomic_DNA"/>
</dbReference>
<comment type="subcellular location">
    <subcellularLocation>
        <location evidence="4">Cytoplasm</location>
    </subcellularLocation>
</comment>
<reference evidence="6" key="1">
    <citation type="journal article" date="2019" name="Int. J. Syst. Evol. Microbiol.">
        <title>The Global Catalogue of Microorganisms (GCM) 10K type strain sequencing project: providing services to taxonomists for standard genome sequencing and annotation.</title>
        <authorList>
            <consortium name="The Broad Institute Genomics Platform"/>
            <consortium name="The Broad Institute Genome Sequencing Center for Infectious Disease"/>
            <person name="Wu L."/>
            <person name="Ma J."/>
        </authorList>
    </citation>
    <scope>NUCLEOTIDE SEQUENCE [LARGE SCALE GENOMIC DNA]</scope>
    <source>
        <strain evidence="6">JCM 18401</strain>
    </source>
</reference>
<name>A0ABP9FJJ9_9GAMM</name>
<dbReference type="InterPro" id="IPR042221">
    <property type="entry name" value="Leu/Phe-tRNA_Trfase_N"/>
</dbReference>
<accession>A0ABP9FJJ9</accession>
<keyword evidence="1 4" id="KW-0963">Cytoplasm</keyword>
<evidence type="ECO:0000256" key="4">
    <source>
        <dbReference type="HAMAP-Rule" id="MF_00688"/>
    </source>
</evidence>
<comment type="similarity">
    <text evidence="4">Belongs to the L/F-transferase family.</text>
</comment>
<keyword evidence="2 4" id="KW-0808">Transferase</keyword>
<comment type="catalytic activity">
    <reaction evidence="4">
        <text>N-terminal L-lysyl-[protein] + L-leucyl-tRNA(Leu) = N-terminal L-leucyl-L-lysyl-[protein] + tRNA(Leu) + H(+)</text>
        <dbReference type="Rhea" id="RHEA:12340"/>
        <dbReference type="Rhea" id="RHEA-COMP:9613"/>
        <dbReference type="Rhea" id="RHEA-COMP:9622"/>
        <dbReference type="Rhea" id="RHEA-COMP:12670"/>
        <dbReference type="Rhea" id="RHEA-COMP:12671"/>
        <dbReference type="ChEBI" id="CHEBI:15378"/>
        <dbReference type="ChEBI" id="CHEBI:65249"/>
        <dbReference type="ChEBI" id="CHEBI:78442"/>
        <dbReference type="ChEBI" id="CHEBI:78494"/>
        <dbReference type="ChEBI" id="CHEBI:133043"/>
        <dbReference type="EC" id="2.3.2.6"/>
    </reaction>
</comment>
<comment type="catalytic activity">
    <reaction evidence="4">
        <text>N-terminal L-arginyl-[protein] + L-leucyl-tRNA(Leu) = N-terminal L-leucyl-L-arginyl-[protein] + tRNA(Leu) + H(+)</text>
        <dbReference type="Rhea" id="RHEA:50416"/>
        <dbReference type="Rhea" id="RHEA-COMP:9613"/>
        <dbReference type="Rhea" id="RHEA-COMP:9622"/>
        <dbReference type="Rhea" id="RHEA-COMP:12672"/>
        <dbReference type="Rhea" id="RHEA-COMP:12673"/>
        <dbReference type="ChEBI" id="CHEBI:15378"/>
        <dbReference type="ChEBI" id="CHEBI:64719"/>
        <dbReference type="ChEBI" id="CHEBI:78442"/>
        <dbReference type="ChEBI" id="CHEBI:78494"/>
        <dbReference type="ChEBI" id="CHEBI:133044"/>
        <dbReference type="EC" id="2.3.2.6"/>
    </reaction>
</comment>
<evidence type="ECO:0000256" key="2">
    <source>
        <dbReference type="ARBA" id="ARBA00022679"/>
    </source>
</evidence>
<evidence type="ECO:0000256" key="1">
    <source>
        <dbReference type="ARBA" id="ARBA00022490"/>
    </source>
</evidence>
<dbReference type="GO" id="GO:0016740">
    <property type="term" value="F:transferase activity"/>
    <property type="evidence" value="ECO:0007669"/>
    <property type="project" value="UniProtKB-KW"/>
</dbReference>